<dbReference type="HOGENOM" id="CLU_036590_6_0_1"/>
<evidence type="ECO:0000313" key="14">
    <source>
        <dbReference type="EMBL" id="EST07323.1"/>
    </source>
</evidence>
<sequence length="261" mass="27521">MSSSASTSASADEERAAAFLQESLQFSSHSHRPNPARPHVTLTFAQSQDGKIAGAGKAQLALSGSESMLMTHTLRTLHDGIMVGIGTVLNDNPQLNARLLCSPPAVSQLPRPVVLDSLLRMPLDAKLMANYAAGVGRKPLIIVSSQADPDKRSHLESSGAEVMQVQGSAASMGQLDWTETLAAIRKAGITRLMVEGGAAVIDSLLQQPQLIDTLLVTIAPITVGPNGFGPTAKLPGDSDASWPAPSRAQFGKDEVVVWHRH</sequence>
<dbReference type="GeneID" id="27418907"/>
<evidence type="ECO:0000259" key="13">
    <source>
        <dbReference type="Pfam" id="PF01872"/>
    </source>
</evidence>
<dbReference type="PANTHER" id="PTHR38011">
    <property type="entry name" value="DIHYDROFOLATE REDUCTASE FAMILY PROTEIN (AFU_ORTHOLOGUE AFUA_8G06820)"/>
    <property type="match status" value="1"/>
</dbReference>
<dbReference type="RefSeq" id="XP_016292312.1">
    <property type="nucleotide sequence ID" value="XM_016436270.1"/>
</dbReference>
<dbReference type="EC" id="1.1.1.302" evidence="4"/>
<dbReference type="eggNOG" id="ENOG502RZWZ">
    <property type="taxonomic scope" value="Eukaryota"/>
</dbReference>
<evidence type="ECO:0000256" key="1">
    <source>
        <dbReference type="ARBA" id="ARBA00003555"/>
    </source>
</evidence>
<dbReference type="GO" id="GO:0008703">
    <property type="term" value="F:5-amino-6-(5-phosphoribosylamino)uracil reductase activity"/>
    <property type="evidence" value="ECO:0007669"/>
    <property type="project" value="InterPro"/>
</dbReference>
<proteinExistence type="inferred from homology"/>
<evidence type="ECO:0000256" key="11">
    <source>
        <dbReference type="ARBA" id="ARBA00047550"/>
    </source>
</evidence>
<comment type="catalytic activity">
    <reaction evidence="11">
        <text>2,5-diamino-6-(1-D-ribitylamino)pyrimidin-4(3H)-one 5'-phosphate + NAD(+) = 2,5-diamino-6-(1-D-ribosylamino)pyrimidin-4(3H)-one 5'-phosphate + NADH + H(+)</text>
        <dbReference type="Rhea" id="RHEA:27274"/>
        <dbReference type="ChEBI" id="CHEBI:15378"/>
        <dbReference type="ChEBI" id="CHEBI:57540"/>
        <dbReference type="ChEBI" id="CHEBI:57945"/>
        <dbReference type="ChEBI" id="CHEBI:58890"/>
        <dbReference type="ChEBI" id="CHEBI:59545"/>
        <dbReference type="EC" id="1.1.1.302"/>
    </reaction>
</comment>
<evidence type="ECO:0000256" key="12">
    <source>
        <dbReference type="ARBA" id="ARBA00049020"/>
    </source>
</evidence>
<keyword evidence="15" id="KW-1185">Reference proteome</keyword>
<dbReference type="Pfam" id="PF01872">
    <property type="entry name" value="RibD_C"/>
    <property type="match status" value="1"/>
</dbReference>
<dbReference type="PANTHER" id="PTHR38011:SF7">
    <property type="entry name" value="2,5-DIAMINO-6-RIBOSYLAMINO-4(3H)-PYRIMIDINONE 5'-PHOSPHATE REDUCTASE"/>
    <property type="match status" value="1"/>
</dbReference>
<gene>
    <name evidence="14" type="ORF">PSEUBRA_SCAF20g03091</name>
</gene>
<dbReference type="InterPro" id="IPR050765">
    <property type="entry name" value="Riboflavin_Biosynth_HTPR"/>
</dbReference>
<evidence type="ECO:0000256" key="3">
    <source>
        <dbReference type="ARBA" id="ARBA00009723"/>
    </source>
</evidence>
<dbReference type="EMBL" id="KI545863">
    <property type="protein sequence ID" value="EST07323.1"/>
    <property type="molecule type" value="Genomic_DNA"/>
</dbReference>
<evidence type="ECO:0000256" key="7">
    <source>
        <dbReference type="ARBA" id="ARBA00022857"/>
    </source>
</evidence>
<dbReference type="InterPro" id="IPR002734">
    <property type="entry name" value="RibDG_C"/>
</dbReference>
<evidence type="ECO:0000256" key="9">
    <source>
        <dbReference type="ARBA" id="ARBA00030073"/>
    </source>
</evidence>
<evidence type="ECO:0000256" key="5">
    <source>
        <dbReference type="ARBA" id="ARBA00015035"/>
    </source>
</evidence>
<evidence type="ECO:0000256" key="2">
    <source>
        <dbReference type="ARBA" id="ARBA00005104"/>
    </source>
</evidence>
<evidence type="ECO:0000256" key="10">
    <source>
        <dbReference type="ARBA" id="ARBA00031630"/>
    </source>
</evidence>
<name>V5EVM3_KALBG</name>
<dbReference type="OMA" id="HYLRYHH"/>
<comment type="pathway">
    <text evidence="2">Cofactor biosynthesis; riboflavin biosynthesis.</text>
</comment>
<keyword evidence="6" id="KW-0686">Riboflavin biosynthesis</keyword>
<evidence type="ECO:0000313" key="15">
    <source>
        <dbReference type="Proteomes" id="UP000019377"/>
    </source>
</evidence>
<keyword evidence="7" id="KW-0521">NADP</keyword>
<dbReference type="AlphaFoldDB" id="V5EVM3"/>
<dbReference type="GO" id="GO:0009231">
    <property type="term" value="P:riboflavin biosynthetic process"/>
    <property type="evidence" value="ECO:0007669"/>
    <property type="project" value="UniProtKB-KW"/>
</dbReference>
<dbReference type="InterPro" id="IPR024072">
    <property type="entry name" value="DHFR-like_dom_sf"/>
</dbReference>
<organism evidence="14 15">
    <name type="scientific">Kalmanozyma brasiliensis (strain GHG001)</name>
    <name type="common">Yeast</name>
    <name type="synonym">Pseudozyma brasiliensis</name>
    <dbReference type="NCBI Taxonomy" id="1365824"/>
    <lineage>
        <taxon>Eukaryota</taxon>
        <taxon>Fungi</taxon>
        <taxon>Dikarya</taxon>
        <taxon>Basidiomycota</taxon>
        <taxon>Ustilaginomycotina</taxon>
        <taxon>Ustilaginomycetes</taxon>
        <taxon>Ustilaginales</taxon>
        <taxon>Ustilaginaceae</taxon>
        <taxon>Kalmanozyma</taxon>
    </lineage>
</organism>
<dbReference type="OrthoDB" id="5432at2759"/>
<keyword evidence="8" id="KW-0560">Oxidoreductase</keyword>
<comment type="similarity">
    <text evidence="3">Belongs to the HTP reductase family.</text>
</comment>
<dbReference type="Gene3D" id="3.40.430.10">
    <property type="entry name" value="Dihydrofolate Reductase, subunit A"/>
    <property type="match status" value="1"/>
</dbReference>
<dbReference type="Proteomes" id="UP000019377">
    <property type="component" value="Unassembled WGS sequence"/>
</dbReference>
<evidence type="ECO:0000256" key="4">
    <source>
        <dbReference type="ARBA" id="ARBA00012851"/>
    </source>
</evidence>
<evidence type="ECO:0000256" key="8">
    <source>
        <dbReference type="ARBA" id="ARBA00023002"/>
    </source>
</evidence>
<dbReference type="SUPFAM" id="SSF53597">
    <property type="entry name" value="Dihydrofolate reductase-like"/>
    <property type="match status" value="1"/>
</dbReference>
<accession>V5EVM3</accession>
<evidence type="ECO:0000256" key="6">
    <source>
        <dbReference type="ARBA" id="ARBA00022619"/>
    </source>
</evidence>
<comment type="function">
    <text evidence="1">Catalyzes an early step in riboflavin biosynthesis, the NADPH-dependent reduction of the ribose side chain of 2,5-diamino-6-ribosylamino-4(3H)-pyrimidinone 5'-phosphate, yielding 2,5-diamino-6-ribitylamino-4(3H)-pyrimidinone 5'-phosphate.</text>
</comment>
<protein>
    <recommendedName>
        <fullName evidence="5">2,5-diamino-6-ribosylamino-4(3H)-pyrimidinone 5'-phosphate reductase</fullName>
        <ecNumber evidence="4">1.1.1.302</ecNumber>
    </recommendedName>
    <alternativeName>
        <fullName evidence="10">2,5-diamino-6-(5-phospho-D-ribosylamino)pyrimidin-4(3H)-one reductase</fullName>
    </alternativeName>
    <alternativeName>
        <fullName evidence="9">2,5-diamino-6-ribitylamino-4(3H)-pyrimidinone 5'-phosphate synthase</fullName>
    </alternativeName>
</protein>
<feature type="domain" description="Bacterial bifunctional deaminase-reductase C-terminal" evidence="13">
    <location>
        <begin position="38"/>
        <end position="225"/>
    </location>
</feature>
<comment type="catalytic activity">
    <reaction evidence="12">
        <text>2,5-diamino-6-(1-D-ribitylamino)pyrimidin-4(3H)-one 5'-phosphate + NADP(+) = 2,5-diamino-6-(1-D-ribosylamino)pyrimidin-4(3H)-one 5'-phosphate + NADPH + H(+)</text>
        <dbReference type="Rhea" id="RHEA:27278"/>
        <dbReference type="ChEBI" id="CHEBI:15378"/>
        <dbReference type="ChEBI" id="CHEBI:57783"/>
        <dbReference type="ChEBI" id="CHEBI:58349"/>
        <dbReference type="ChEBI" id="CHEBI:58890"/>
        <dbReference type="ChEBI" id="CHEBI:59545"/>
        <dbReference type="EC" id="1.1.1.302"/>
    </reaction>
</comment>
<reference evidence="15" key="1">
    <citation type="journal article" date="2013" name="Genome Announc.">
        <title>Draft genome sequence of Pseudozyma brasiliensis sp. nov. strain GHG001, a high producer of endo-1,4-xylanase isolated from an insect pest of sugarcane.</title>
        <authorList>
            <person name="Oliveira J.V.D.C."/>
            <person name="dos Santos R.A.C."/>
            <person name="Borges T.A."/>
            <person name="Riano-Pachon D.M."/>
            <person name="Goldman G.H."/>
        </authorList>
    </citation>
    <scope>NUCLEOTIDE SEQUENCE [LARGE SCALE GENOMIC DNA]</scope>
    <source>
        <strain evidence="15">GHG001</strain>
    </source>
</reference>
<dbReference type="STRING" id="1365824.V5EVM3"/>